<keyword evidence="2" id="KW-1185">Reference proteome</keyword>
<dbReference type="Proteomes" id="UP000316621">
    <property type="component" value="Chromosome 4"/>
</dbReference>
<dbReference type="AlphaFoldDB" id="A0A4Y7JD25"/>
<organism evidence="1 2">
    <name type="scientific">Papaver somniferum</name>
    <name type="common">Opium poppy</name>
    <dbReference type="NCBI Taxonomy" id="3469"/>
    <lineage>
        <taxon>Eukaryota</taxon>
        <taxon>Viridiplantae</taxon>
        <taxon>Streptophyta</taxon>
        <taxon>Embryophyta</taxon>
        <taxon>Tracheophyta</taxon>
        <taxon>Spermatophyta</taxon>
        <taxon>Magnoliopsida</taxon>
        <taxon>Ranunculales</taxon>
        <taxon>Papaveraceae</taxon>
        <taxon>Papaveroideae</taxon>
        <taxon>Papaver</taxon>
    </lineage>
</organism>
<evidence type="ECO:0000313" key="2">
    <source>
        <dbReference type="Proteomes" id="UP000316621"/>
    </source>
</evidence>
<dbReference type="Gramene" id="RZC59003">
    <property type="protein sequence ID" value="RZC59003"/>
    <property type="gene ID" value="C5167_006307"/>
</dbReference>
<dbReference type="EMBL" id="CM010718">
    <property type="protein sequence ID" value="RZC59003.1"/>
    <property type="molecule type" value="Genomic_DNA"/>
</dbReference>
<accession>A0A4Y7JD25</accession>
<name>A0A4Y7JD25_PAPSO</name>
<protein>
    <submittedName>
        <fullName evidence="1">Uncharacterized protein</fullName>
    </submittedName>
</protein>
<gene>
    <name evidence="1" type="ORF">C5167_006307</name>
</gene>
<reference evidence="1 2" key="1">
    <citation type="journal article" date="2018" name="Science">
        <title>The opium poppy genome and morphinan production.</title>
        <authorList>
            <person name="Guo L."/>
            <person name="Winzer T."/>
            <person name="Yang X."/>
            <person name="Li Y."/>
            <person name="Ning Z."/>
            <person name="He Z."/>
            <person name="Teodor R."/>
            <person name="Lu Y."/>
            <person name="Bowser T.A."/>
            <person name="Graham I.A."/>
            <person name="Ye K."/>
        </authorList>
    </citation>
    <scope>NUCLEOTIDE SEQUENCE [LARGE SCALE GENOMIC DNA]</scope>
    <source>
        <strain evidence="2">cv. HN1</strain>
        <tissue evidence="1">Leaves</tissue>
    </source>
</reference>
<sequence>MVTFHLLVKLVFAETGPELSKKRIGVEADAIAASGEYQQAQRHLVASSEASAVVERLRQSAGPEARKLALDLLPGESCDGNT</sequence>
<proteinExistence type="predicted"/>
<evidence type="ECO:0000313" key="1">
    <source>
        <dbReference type="EMBL" id="RZC59003.1"/>
    </source>
</evidence>